<comment type="similarity">
    <text evidence="1">Belongs to the universal stress protein A family.</text>
</comment>
<proteinExistence type="inferred from homology"/>
<name>A0A833J8S3_9HYPH</name>
<accession>A0A833J8S3</accession>
<evidence type="ECO:0000313" key="4">
    <source>
        <dbReference type="Proteomes" id="UP000469949"/>
    </source>
</evidence>
<dbReference type="Proteomes" id="UP000469949">
    <property type="component" value="Unassembled WGS sequence"/>
</dbReference>
<evidence type="ECO:0000313" key="3">
    <source>
        <dbReference type="EMBL" id="KAB7786492.1"/>
    </source>
</evidence>
<gene>
    <name evidence="3" type="ORF">F8B43_1130</name>
</gene>
<dbReference type="PANTHER" id="PTHR46268">
    <property type="entry name" value="STRESS RESPONSE PROTEIN NHAX"/>
    <property type="match status" value="1"/>
</dbReference>
<dbReference type="SUPFAM" id="SSF52402">
    <property type="entry name" value="Adenine nucleotide alpha hydrolases-like"/>
    <property type="match status" value="2"/>
</dbReference>
<dbReference type="EMBL" id="WEKV01000007">
    <property type="protein sequence ID" value="KAB7786492.1"/>
    <property type="molecule type" value="Genomic_DNA"/>
</dbReference>
<dbReference type="AlphaFoldDB" id="A0A833J8S3"/>
<evidence type="ECO:0000256" key="1">
    <source>
        <dbReference type="ARBA" id="ARBA00008791"/>
    </source>
</evidence>
<feature type="domain" description="UspA" evidence="2">
    <location>
        <begin position="3"/>
        <end position="147"/>
    </location>
</feature>
<dbReference type="RefSeq" id="WP_152276284.1">
    <property type="nucleotide sequence ID" value="NZ_WEKV01000007.1"/>
</dbReference>
<dbReference type="PANTHER" id="PTHR46268:SF15">
    <property type="entry name" value="UNIVERSAL STRESS PROTEIN HP_0031"/>
    <property type="match status" value="1"/>
</dbReference>
<dbReference type="InterPro" id="IPR006015">
    <property type="entry name" value="Universal_stress_UspA"/>
</dbReference>
<comment type="caution">
    <text evidence="3">The sequence shown here is derived from an EMBL/GenBank/DDBJ whole genome shotgun (WGS) entry which is preliminary data.</text>
</comment>
<feature type="domain" description="UspA" evidence="2">
    <location>
        <begin position="197"/>
        <end position="278"/>
    </location>
</feature>
<sequence>MAYANILVSVDLGGTAAERVRLAAGLARRFEATLTGAAACQVPAPDYVRDIGEIDDEDPKFEEKARAMLERARALFERSADTAGDPPVRRAWREALTGPITHLVEQARAADLVVVGRRGSDDPPRGALGAPPGPVLMEAARPVLVLPPRMEPAGGGLRGARIVVGWRDSREARRAVSAALPFIREADQVFVASTGDGARYEGAEDVADHLARHGAAVTTHLLRTVVSDGDELLRFALKQEADLIVMGAYGHARLREWLFGGVTYEMLQRSPIPCLMCH</sequence>
<reference evidence="3 4" key="1">
    <citation type="submission" date="2019-10" db="EMBL/GenBank/DDBJ databases">
        <title>Draft Genome Sequence of the Caffeine Degrading Methylotroph Methylorubrum populi PINKEL.</title>
        <authorList>
            <person name="Dawson S.C."/>
            <person name="Zhang X."/>
            <person name="Wright M.E."/>
            <person name="Sharma G."/>
            <person name="Langner J.T."/>
            <person name="Ditty J.L."/>
            <person name="Subuyuj G.A."/>
        </authorList>
    </citation>
    <scope>NUCLEOTIDE SEQUENCE [LARGE SCALE GENOMIC DNA]</scope>
    <source>
        <strain evidence="3 4">Pinkel</strain>
    </source>
</reference>
<organism evidence="3 4">
    <name type="scientific">Methylorubrum populi</name>
    <dbReference type="NCBI Taxonomy" id="223967"/>
    <lineage>
        <taxon>Bacteria</taxon>
        <taxon>Pseudomonadati</taxon>
        <taxon>Pseudomonadota</taxon>
        <taxon>Alphaproteobacteria</taxon>
        <taxon>Hyphomicrobiales</taxon>
        <taxon>Methylobacteriaceae</taxon>
        <taxon>Methylorubrum</taxon>
    </lineage>
</organism>
<dbReference type="InterPro" id="IPR006016">
    <property type="entry name" value="UspA"/>
</dbReference>
<dbReference type="PRINTS" id="PR01438">
    <property type="entry name" value="UNVRSLSTRESS"/>
</dbReference>
<dbReference type="CDD" id="cd00293">
    <property type="entry name" value="USP-like"/>
    <property type="match status" value="2"/>
</dbReference>
<evidence type="ECO:0000259" key="2">
    <source>
        <dbReference type="Pfam" id="PF00582"/>
    </source>
</evidence>
<protein>
    <submittedName>
        <fullName evidence="3">Universal stress protein</fullName>
    </submittedName>
</protein>
<dbReference type="Pfam" id="PF00582">
    <property type="entry name" value="Usp"/>
    <property type="match status" value="2"/>
</dbReference>
<dbReference type="Gene3D" id="3.40.50.12370">
    <property type="match status" value="1"/>
</dbReference>